<name>A0A9J6CK18_POLVA</name>
<dbReference type="PANTHER" id="PTHR13238">
    <property type="entry name" value="PROTEIN C21ORF59"/>
    <property type="match status" value="1"/>
</dbReference>
<gene>
    <name evidence="2" type="ORF">PVAND_011922</name>
</gene>
<protein>
    <recommendedName>
        <fullName evidence="4">Cilia- and flagella-associated protein 298</fullName>
    </recommendedName>
</protein>
<comment type="caution">
    <text evidence="2">The sequence shown here is derived from an EMBL/GenBank/DDBJ whole genome shotgun (WGS) entry which is preliminary data.</text>
</comment>
<reference evidence="2" key="1">
    <citation type="submission" date="2021-03" db="EMBL/GenBank/DDBJ databases">
        <title>Chromosome level genome of the anhydrobiotic midge Polypedilum vanderplanki.</title>
        <authorList>
            <person name="Yoshida Y."/>
            <person name="Kikawada T."/>
            <person name="Gusev O."/>
        </authorList>
    </citation>
    <scope>NUCLEOTIDE SEQUENCE</scope>
    <source>
        <strain evidence="2">NIAS01</strain>
        <tissue evidence="2">Whole body or cell culture</tissue>
    </source>
</reference>
<dbReference type="InterPro" id="IPR021298">
    <property type="entry name" value="CFAP298"/>
</dbReference>
<keyword evidence="3" id="KW-1185">Reference proteome</keyword>
<sequence>MVLLNIKRGDSMQFLIETTVNEEIGKLTLDVVAIYNGCLKIQRICAEIEELANYGCMLHPDMIGLTDEQIEELKLVDNFVEICTPSGGFNLTKDPVGRRNGRQPLPSMQEILRKAVSDSLAMIDKKLVSQNKTLNQKIIKEALDLLRGAVTIVYPMQLPPHDTIRNEFQNTEDLTGTQASLEVIEPAKAQLWFAGKQMLPDKCLYDFIGKNEKCKVIVKLQKSGEGAPGREPVFSEEERKKMMLHAYRRQEELKKLEQDDEDSYLNSSWSNNMSLKSQIHGTSDIKFRLKK</sequence>
<dbReference type="Pfam" id="PF11069">
    <property type="entry name" value="CFAP298"/>
    <property type="match status" value="1"/>
</dbReference>
<dbReference type="EMBL" id="JADBJN010000001">
    <property type="protein sequence ID" value="KAG5682577.1"/>
    <property type="molecule type" value="Genomic_DNA"/>
</dbReference>
<dbReference type="PANTHER" id="PTHR13238:SF0">
    <property type="entry name" value="CILIA- AND FLAGELLA-ASSOCIATED PROTEIN 298"/>
    <property type="match status" value="1"/>
</dbReference>
<accession>A0A9J6CK18</accession>
<evidence type="ECO:0000313" key="2">
    <source>
        <dbReference type="EMBL" id="KAG5682577.1"/>
    </source>
</evidence>
<evidence type="ECO:0000256" key="1">
    <source>
        <dbReference type="ARBA" id="ARBA00009619"/>
    </source>
</evidence>
<dbReference type="Proteomes" id="UP001107558">
    <property type="component" value="Chromosome 1"/>
</dbReference>
<comment type="similarity">
    <text evidence="1">Belongs to the CFAP298 family.</text>
</comment>
<organism evidence="2 3">
    <name type="scientific">Polypedilum vanderplanki</name>
    <name type="common">Sleeping chironomid midge</name>
    <dbReference type="NCBI Taxonomy" id="319348"/>
    <lineage>
        <taxon>Eukaryota</taxon>
        <taxon>Metazoa</taxon>
        <taxon>Ecdysozoa</taxon>
        <taxon>Arthropoda</taxon>
        <taxon>Hexapoda</taxon>
        <taxon>Insecta</taxon>
        <taxon>Pterygota</taxon>
        <taxon>Neoptera</taxon>
        <taxon>Endopterygota</taxon>
        <taxon>Diptera</taxon>
        <taxon>Nematocera</taxon>
        <taxon>Chironomoidea</taxon>
        <taxon>Chironomidae</taxon>
        <taxon>Chironominae</taxon>
        <taxon>Polypedilum</taxon>
        <taxon>Polypedilum</taxon>
    </lineage>
</organism>
<proteinExistence type="inferred from homology"/>
<evidence type="ECO:0008006" key="4">
    <source>
        <dbReference type="Google" id="ProtNLM"/>
    </source>
</evidence>
<dbReference type="GO" id="GO:0003352">
    <property type="term" value="P:regulation of cilium movement"/>
    <property type="evidence" value="ECO:0007669"/>
    <property type="project" value="InterPro"/>
</dbReference>
<evidence type="ECO:0000313" key="3">
    <source>
        <dbReference type="Proteomes" id="UP001107558"/>
    </source>
</evidence>
<dbReference type="AlphaFoldDB" id="A0A9J6CK18"/>
<dbReference type="OrthoDB" id="276065at2759"/>